<dbReference type="Proteomes" id="UP001280581">
    <property type="component" value="Unassembled WGS sequence"/>
</dbReference>
<sequence>MGPHFKGELLKLVPPASPASNSNILSSFGFEYTTMSEQVSGTTQSEVPPTYEVYREAHQPIGLSPDAKRLKWALEGPLHSAVEVMHSMKYVPEIPTEPYGEQTGLTTTWHSISQSPLTDPKVSSVIVHIEIVEDWEYQWLEHHRFCHDPEENGEDPDEFLFGNLPDYDPDSDEEDEVHLLRCCRADRPRKKGETLLVKATGAFLTIHDYLSVLHPWLSGRREDIFGAEGDLMKNEPLATNTKLMISNGLPDQVNFETEEDWREHKSKEPLRYDYPDIRSHLTGSGDMPFLKGDYRVHEYIRAGIGRSSGD</sequence>
<reference evidence="1 2" key="1">
    <citation type="submission" date="2021-02" db="EMBL/GenBank/DDBJ databases">
        <title>Genome assembly of Pseudopithomyces chartarum.</title>
        <authorList>
            <person name="Jauregui R."/>
            <person name="Singh J."/>
            <person name="Voisey C."/>
        </authorList>
    </citation>
    <scope>NUCLEOTIDE SEQUENCE [LARGE SCALE GENOMIC DNA]</scope>
    <source>
        <strain evidence="1 2">AGR01</strain>
    </source>
</reference>
<evidence type="ECO:0000313" key="2">
    <source>
        <dbReference type="Proteomes" id="UP001280581"/>
    </source>
</evidence>
<dbReference type="EMBL" id="WVTA01000018">
    <property type="protein sequence ID" value="KAK3197676.1"/>
    <property type="molecule type" value="Genomic_DNA"/>
</dbReference>
<evidence type="ECO:0000313" key="1">
    <source>
        <dbReference type="EMBL" id="KAK3197676.1"/>
    </source>
</evidence>
<comment type="caution">
    <text evidence="1">The sequence shown here is derived from an EMBL/GenBank/DDBJ whole genome shotgun (WGS) entry which is preliminary data.</text>
</comment>
<name>A0AAN6LN06_9PLEO</name>
<protein>
    <submittedName>
        <fullName evidence="1">Uncharacterized protein</fullName>
    </submittedName>
</protein>
<gene>
    <name evidence="1" type="ORF">GRF29_216g929806</name>
</gene>
<accession>A0AAN6LN06</accession>
<organism evidence="1 2">
    <name type="scientific">Pseudopithomyces chartarum</name>
    <dbReference type="NCBI Taxonomy" id="1892770"/>
    <lineage>
        <taxon>Eukaryota</taxon>
        <taxon>Fungi</taxon>
        <taxon>Dikarya</taxon>
        <taxon>Ascomycota</taxon>
        <taxon>Pezizomycotina</taxon>
        <taxon>Dothideomycetes</taxon>
        <taxon>Pleosporomycetidae</taxon>
        <taxon>Pleosporales</taxon>
        <taxon>Massarineae</taxon>
        <taxon>Didymosphaeriaceae</taxon>
        <taxon>Pseudopithomyces</taxon>
    </lineage>
</organism>
<proteinExistence type="predicted"/>
<dbReference type="AlphaFoldDB" id="A0AAN6LN06"/>
<keyword evidence="2" id="KW-1185">Reference proteome</keyword>